<dbReference type="RefSeq" id="WP_096183115.1">
    <property type="nucleotide sequence ID" value="NZ_BDUF01000095.1"/>
</dbReference>
<name>A0A292YJU0_9BACL</name>
<reference evidence="4" key="1">
    <citation type="submission" date="2017-07" db="EMBL/GenBank/DDBJ databases">
        <title>Draft genome sequence of Effusibacillus lacus strain skLN1.</title>
        <authorList>
            <person name="Watanabe M."/>
            <person name="Kojima H."/>
            <person name="Fukui M."/>
        </authorList>
    </citation>
    <scope>NUCLEOTIDE SEQUENCE [LARGE SCALE GENOMIC DNA]</scope>
    <source>
        <strain evidence="4">skLN1</strain>
    </source>
</reference>
<keyword evidence="4" id="KW-1185">Reference proteome</keyword>
<proteinExistence type="predicted"/>
<dbReference type="OrthoDB" id="1797693at2"/>
<accession>A0A292YJU0</accession>
<evidence type="ECO:0000313" key="4">
    <source>
        <dbReference type="Proteomes" id="UP000217785"/>
    </source>
</evidence>
<dbReference type="AlphaFoldDB" id="A0A292YJU0"/>
<keyword evidence="1" id="KW-0812">Transmembrane</keyword>
<protein>
    <submittedName>
        <fullName evidence="3">Uncharacterized protein</fullName>
    </submittedName>
</protein>
<feature type="transmembrane region" description="Helical" evidence="1">
    <location>
        <begin position="239"/>
        <end position="257"/>
    </location>
</feature>
<keyword evidence="2" id="KW-0732">Signal</keyword>
<sequence length="330" mass="36954">MTENRFGRIAKLAVCWLAIAVLAANTPGHAAANTAAGKEAPLEIEMEHLILSVSGTEVSVLDILNVRNPSDKAVKVGQPARSGNPAADEFRYDLPKGAKDLKAMEESVKEIPAKGETTVAYAYKIPESGGHFVLSFNRPYPVKNLNVMVPEGQSKLVVQNQQMQDNGPMSFQGRNYHVYSAASIQPGLQLDMILLPTAENTSRQGEKAGQVTRTAPAFHNPGHIRMWYQSPLREFNPHILLIVFGSILAFAVGYYGYRKWKFASNNGWLEAEEEIFQQLYLKQKVLLNKLVELEDSYDRAELSDEDYQLRKKAYKSQLVEVKRKLLEFVK</sequence>
<keyword evidence="1" id="KW-1133">Transmembrane helix</keyword>
<dbReference type="EMBL" id="BDUF01000095">
    <property type="protein sequence ID" value="GAX91377.1"/>
    <property type="molecule type" value="Genomic_DNA"/>
</dbReference>
<evidence type="ECO:0000313" key="3">
    <source>
        <dbReference type="EMBL" id="GAX91377.1"/>
    </source>
</evidence>
<dbReference type="Proteomes" id="UP000217785">
    <property type="component" value="Unassembled WGS sequence"/>
</dbReference>
<gene>
    <name evidence="3" type="ORF">EFBL_3046</name>
</gene>
<evidence type="ECO:0000256" key="2">
    <source>
        <dbReference type="SAM" id="SignalP"/>
    </source>
</evidence>
<feature type="signal peptide" evidence="2">
    <location>
        <begin position="1"/>
        <end position="30"/>
    </location>
</feature>
<organism evidence="3 4">
    <name type="scientific">Effusibacillus lacus</name>
    <dbReference type="NCBI Taxonomy" id="1348429"/>
    <lineage>
        <taxon>Bacteria</taxon>
        <taxon>Bacillati</taxon>
        <taxon>Bacillota</taxon>
        <taxon>Bacilli</taxon>
        <taxon>Bacillales</taxon>
        <taxon>Alicyclobacillaceae</taxon>
        <taxon>Effusibacillus</taxon>
    </lineage>
</organism>
<comment type="caution">
    <text evidence="3">The sequence shown here is derived from an EMBL/GenBank/DDBJ whole genome shotgun (WGS) entry which is preliminary data.</text>
</comment>
<keyword evidence="1" id="KW-0472">Membrane</keyword>
<feature type="chain" id="PRO_5039718887" evidence="2">
    <location>
        <begin position="31"/>
        <end position="330"/>
    </location>
</feature>
<evidence type="ECO:0000256" key="1">
    <source>
        <dbReference type="SAM" id="Phobius"/>
    </source>
</evidence>